<dbReference type="EMBL" id="JBBMER010000009">
    <property type="protein sequence ID" value="MEQ2380477.1"/>
    <property type="molecule type" value="Genomic_DNA"/>
</dbReference>
<reference evidence="1 2" key="1">
    <citation type="submission" date="2024-03" db="EMBL/GenBank/DDBJ databases">
        <title>Human intestinal bacterial collection.</title>
        <authorList>
            <person name="Pauvert C."/>
            <person name="Hitch T.C.A."/>
            <person name="Clavel T."/>
        </authorList>
    </citation>
    <scope>NUCLEOTIDE SEQUENCE [LARGE SCALE GENOMIC DNA]</scope>
    <source>
        <strain evidence="1 2">CLA-AA-H255</strain>
    </source>
</reference>
<keyword evidence="2" id="KW-1185">Reference proteome</keyword>
<name>A0ABV1BXK7_9FIRM</name>
<dbReference type="Proteomes" id="UP001442364">
    <property type="component" value="Unassembled WGS sequence"/>
</dbReference>
<evidence type="ECO:0008006" key="3">
    <source>
        <dbReference type="Google" id="ProtNLM"/>
    </source>
</evidence>
<evidence type="ECO:0000313" key="1">
    <source>
        <dbReference type="EMBL" id="MEQ2380477.1"/>
    </source>
</evidence>
<evidence type="ECO:0000313" key="2">
    <source>
        <dbReference type="Proteomes" id="UP001442364"/>
    </source>
</evidence>
<organism evidence="1 2">
    <name type="scientific">[Lactobacillus] rogosae</name>
    <dbReference type="NCBI Taxonomy" id="706562"/>
    <lineage>
        <taxon>Bacteria</taxon>
        <taxon>Bacillati</taxon>
        <taxon>Bacillota</taxon>
        <taxon>Clostridia</taxon>
        <taxon>Lachnospirales</taxon>
        <taxon>Lachnospiraceae</taxon>
        <taxon>Lachnospira</taxon>
    </lineage>
</organism>
<accession>A0ABV1BXK7</accession>
<dbReference type="RefSeq" id="WP_055177484.1">
    <property type="nucleotide sequence ID" value="NZ_DAWCMB010000336.1"/>
</dbReference>
<comment type="caution">
    <text evidence="1">The sequence shown here is derived from an EMBL/GenBank/DDBJ whole genome shotgun (WGS) entry which is preliminary data.</text>
</comment>
<gene>
    <name evidence="1" type="ORF">WMO14_11460</name>
</gene>
<sequence>MVKNKLVRNAVAVVVALGVIGTIPVFAESYDMEDGHAYNNATSSGGIKCCDAGTINDRSGEYASLYLRTTYQDGQESDYWSGVVQGSVHENTGWDWAEDYYSIHRLHRTSSGEARDRVELSSCW</sequence>
<protein>
    <recommendedName>
        <fullName evidence="3">Lactococcin 972 family bacteriocin</fullName>
    </recommendedName>
</protein>
<proteinExistence type="predicted"/>